<evidence type="ECO:0000313" key="2">
    <source>
        <dbReference type="Proteomes" id="UP001246858"/>
    </source>
</evidence>
<keyword evidence="2" id="KW-1185">Reference proteome</keyword>
<gene>
    <name evidence="1" type="ORF">J2X78_001383</name>
</gene>
<name>A0ACC6KUE0_9SPHI</name>
<comment type="caution">
    <text evidence="1">The sequence shown here is derived from an EMBL/GenBank/DDBJ whole genome shotgun (WGS) entry which is preliminary data.</text>
</comment>
<reference evidence="1" key="1">
    <citation type="submission" date="2023-07" db="EMBL/GenBank/DDBJ databases">
        <title>Sorghum-associated microbial communities from plants grown in Nebraska, USA.</title>
        <authorList>
            <person name="Schachtman D."/>
        </authorList>
    </citation>
    <scope>NUCLEOTIDE SEQUENCE</scope>
    <source>
        <strain evidence="1">2697</strain>
    </source>
</reference>
<protein>
    <submittedName>
        <fullName evidence="1">Membrane protein YphA (DoxX/SURF4 family)</fullName>
    </submittedName>
</protein>
<proteinExistence type="predicted"/>
<dbReference type="Proteomes" id="UP001246858">
    <property type="component" value="Unassembled WGS sequence"/>
</dbReference>
<dbReference type="EMBL" id="JAVDTF010000001">
    <property type="protein sequence ID" value="MDR6782831.1"/>
    <property type="molecule type" value="Genomic_DNA"/>
</dbReference>
<sequence length="156" mass="17774">METTLNKHSKGWMSDKTRRVVVDVICYLFVLLFLYAATSKLLEYDKFQLQISKSPIITDFASVLVWLVPGLEIVISIMLLIKKTITAGLYAAFMLMSLFTFYIYAILNFSDFIPCSCGGVLENMKWSEHFIFNIVFIILAILGILLQTKIKPKTLG</sequence>
<evidence type="ECO:0000313" key="1">
    <source>
        <dbReference type="EMBL" id="MDR6782831.1"/>
    </source>
</evidence>
<accession>A0ACC6KUE0</accession>
<organism evidence="1 2">
    <name type="scientific">Pedobacter africanus</name>
    <dbReference type="NCBI Taxonomy" id="151894"/>
    <lineage>
        <taxon>Bacteria</taxon>
        <taxon>Pseudomonadati</taxon>
        <taxon>Bacteroidota</taxon>
        <taxon>Sphingobacteriia</taxon>
        <taxon>Sphingobacteriales</taxon>
        <taxon>Sphingobacteriaceae</taxon>
        <taxon>Pedobacter</taxon>
    </lineage>
</organism>